<comment type="caution">
    <text evidence="2">The sequence shown here is derived from an EMBL/GenBank/DDBJ whole genome shotgun (WGS) entry which is preliminary data.</text>
</comment>
<name>A0A0N1KRV8_CHRID</name>
<gene>
    <name evidence="2" type="ORF">AOB46_19455</name>
</gene>
<dbReference type="PATRIC" id="fig|253.9.peg.1860"/>
<accession>A0A0N1KRV8</accession>
<proteinExistence type="predicted"/>
<dbReference type="PROSITE" id="PS51257">
    <property type="entry name" value="PROKAR_LIPOPROTEIN"/>
    <property type="match status" value="1"/>
</dbReference>
<dbReference type="Pfam" id="PF20545">
    <property type="entry name" value="DUF6759"/>
    <property type="match status" value="1"/>
</dbReference>
<evidence type="ECO:0000313" key="2">
    <source>
        <dbReference type="EMBL" id="KPE49527.1"/>
    </source>
</evidence>
<protein>
    <submittedName>
        <fullName evidence="2">Competence protein ComL</fullName>
    </submittedName>
</protein>
<organism evidence="2 3">
    <name type="scientific">Chryseobacterium indologenes</name>
    <name type="common">Flavobacterium indologenes</name>
    <dbReference type="NCBI Taxonomy" id="253"/>
    <lineage>
        <taxon>Bacteria</taxon>
        <taxon>Pseudomonadati</taxon>
        <taxon>Bacteroidota</taxon>
        <taxon>Flavobacteriia</taxon>
        <taxon>Flavobacteriales</taxon>
        <taxon>Weeksellaceae</taxon>
        <taxon>Chryseobacterium group</taxon>
        <taxon>Chryseobacterium</taxon>
    </lineage>
</organism>
<dbReference type="AlphaFoldDB" id="A0A0N1KRV8"/>
<sequence>MKKLFILSGISMILTSCSVNYGSYPNRNPYPSSGSGNNNTAANTEREYNELIRTYKPETADVLNDLLNSDSPSNPKTSISVQNGSRCNMVLTVSGNGFFKKIPIASGKMGYTMVPKNQNYKLSGMLCNSPYQSTKFITSSYSIKLSN</sequence>
<dbReference type="OrthoDB" id="1272029at2"/>
<evidence type="ECO:0000313" key="3">
    <source>
        <dbReference type="Proteomes" id="UP000037953"/>
    </source>
</evidence>
<dbReference type="RefSeq" id="WP_062702502.1">
    <property type="nucleotide sequence ID" value="NZ_LJOD01000017.1"/>
</dbReference>
<reference evidence="2 3" key="1">
    <citation type="journal article" date="2015" name="Genom Data">
        <title>Draft genome sequence of a multidrug-resistant Chryseobacterium indologenes isolate from Malaysia.</title>
        <authorList>
            <person name="Yu C.Y."/>
            <person name="Ang G.Y."/>
            <person name="Cheng H.J."/>
            <person name="Cheong Y.M."/>
            <person name="Yin W.F."/>
            <person name="Chan K.G."/>
        </authorList>
    </citation>
    <scope>NUCLEOTIDE SEQUENCE [LARGE SCALE GENOMIC DNA]</scope>
    <source>
        <strain evidence="2 3">CI_885</strain>
    </source>
</reference>
<reference evidence="3" key="2">
    <citation type="submission" date="2015-09" db="EMBL/GenBank/DDBJ databases">
        <title>Draft genome sequence of a multidrug-resistant Chryseobacterium indologenes isolate from Malaysia.</title>
        <authorList>
            <person name="Yu C.Y."/>
            <person name="Ang G.Y."/>
            <person name="Chan K.-G."/>
        </authorList>
    </citation>
    <scope>NUCLEOTIDE SEQUENCE [LARGE SCALE GENOMIC DNA]</scope>
    <source>
        <strain evidence="3">CI_885</strain>
    </source>
</reference>
<dbReference type="EMBL" id="LJOD01000017">
    <property type="protein sequence ID" value="KPE49527.1"/>
    <property type="molecule type" value="Genomic_DNA"/>
</dbReference>
<evidence type="ECO:0000259" key="1">
    <source>
        <dbReference type="Pfam" id="PF20545"/>
    </source>
</evidence>
<dbReference type="InterPro" id="IPR046647">
    <property type="entry name" value="DUF6759"/>
</dbReference>
<dbReference type="Proteomes" id="UP000037953">
    <property type="component" value="Unassembled WGS sequence"/>
</dbReference>
<feature type="domain" description="DUF6759" evidence="1">
    <location>
        <begin position="57"/>
        <end position="146"/>
    </location>
</feature>